<organism evidence="1 2">
    <name type="scientific">Actinopolymorpha pittospori</name>
    <dbReference type="NCBI Taxonomy" id="648752"/>
    <lineage>
        <taxon>Bacteria</taxon>
        <taxon>Bacillati</taxon>
        <taxon>Actinomycetota</taxon>
        <taxon>Actinomycetes</taxon>
        <taxon>Propionibacteriales</taxon>
        <taxon>Actinopolymorphaceae</taxon>
        <taxon>Actinopolymorpha</taxon>
    </lineage>
</organism>
<dbReference type="AlphaFoldDB" id="A0A927MWL3"/>
<evidence type="ECO:0000313" key="2">
    <source>
        <dbReference type="Proteomes" id="UP000638648"/>
    </source>
</evidence>
<dbReference type="Proteomes" id="UP000638648">
    <property type="component" value="Unassembled WGS sequence"/>
</dbReference>
<dbReference type="EMBL" id="JADBEM010000001">
    <property type="protein sequence ID" value="MBE1606103.1"/>
    <property type="molecule type" value="Genomic_DNA"/>
</dbReference>
<name>A0A927MWL3_9ACTN</name>
<proteinExistence type="predicted"/>
<comment type="caution">
    <text evidence="1">The sequence shown here is derived from an EMBL/GenBank/DDBJ whole genome shotgun (WGS) entry which is preliminary data.</text>
</comment>
<reference evidence="1" key="1">
    <citation type="submission" date="2020-10" db="EMBL/GenBank/DDBJ databases">
        <title>Sequencing the genomes of 1000 actinobacteria strains.</title>
        <authorList>
            <person name="Klenk H.-P."/>
        </authorList>
    </citation>
    <scope>NUCLEOTIDE SEQUENCE</scope>
    <source>
        <strain evidence="1">DSM 45354</strain>
    </source>
</reference>
<gene>
    <name evidence="1" type="ORF">HEB94_002951</name>
</gene>
<protein>
    <submittedName>
        <fullName evidence="1">Uncharacterized protein</fullName>
    </submittedName>
</protein>
<sequence length="59" mass="6927">MSKKHPGLSLWYRFRWRTLWLLLHVMGPAELPDAIDPRRRMERERAARVAKATEGARAA</sequence>
<keyword evidence="2" id="KW-1185">Reference proteome</keyword>
<accession>A0A927MWL3</accession>
<dbReference type="RefSeq" id="WP_192750286.1">
    <property type="nucleotide sequence ID" value="NZ_BAABJL010000025.1"/>
</dbReference>
<evidence type="ECO:0000313" key="1">
    <source>
        <dbReference type="EMBL" id="MBE1606103.1"/>
    </source>
</evidence>